<dbReference type="STRING" id="52838.A0A4S8IDX4"/>
<evidence type="ECO:0000256" key="1">
    <source>
        <dbReference type="ARBA" id="ARBA00004123"/>
    </source>
</evidence>
<protein>
    <recommendedName>
        <fullName evidence="8">Myb/SANT-like DNA-binding domain-containing protein</fullName>
    </recommendedName>
</protein>
<organism evidence="9 10">
    <name type="scientific">Musa balbisiana</name>
    <name type="common">Banana</name>
    <dbReference type="NCBI Taxonomy" id="52838"/>
    <lineage>
        <taxon>Eukaryota</taxon>
        <taxon>Viridiplantae</taxon>
        <taxon>Streptophyta</taxon>
        <taxon>Embryophyta</taxon>
        <taxon>Tracheophyta</taxon>
        <taxon>Spermatophyta</taxon>
        <taxon>Magnoliopsida</taxon>
        <taxon>Liliopsida</taxon>
        <taxon>Zingiberales</taxon>
        <taxon>Musaceae</taxon>
        <taxon>Musa</taxon>
    </lineage>
</organism>
<dbReference type="AlphaFoldDB" id="A0A4S8IDX4"/>
<feature type="domain" description="Myb/SANT-like DNA-binding" evidence="8">
    <location>
        <begin position="23"/>
        <end position="108"/>
    </location>
</feature>
<evidence type="ECO:0000313" key="9">
    <source>
        <dbReference type="EMBL" id="THU46363.1"/>
    </source>
</evidence>
<evidence type="ECO:0000259" key="8">
    <source>
        <dbReference type="Pfam" id="PF13837"/>
    </source>
</evidence>
<evidence type="ECO:0000256" key="2">
    <source>
        <dbReference type="ARBA" id="ARBA00023015"/>
    </source>
</evidence>
<evidence type="ECO:0000313" key="10">
    <source>
        <dbReference type="Proteomes" id="UP000317650"/>
    </source>
</evidence>
<sequence length="355" mass="40648">MDPGRRPLHHHHHHAGGGGREDIWSEDATAALIDAWGDRHLRLSRGSLRQKDWKEVADAVNERREAVGKPPKTDAQCKNRIDTLKKKYKIEKAKPGPSEWSFFSRLDLLIGDAATEPYHRPTPSLRLQHSHPLPKRHPSLVSTVKHRNPNGAVYLRGSSESSPEFGDGNDDEDIEADAEADEDDDDEQERKLDGMFAGALAGKRRRDWGVYGCGMGDGDGGHGPFSELARAIMKFADVYERVENSKQRQMMELELKRMEFAKDLEFQRMQMIIEAQIEVEKMKRRKNTSGSVILADVRTERVECYRKVEACCLQRKQAVILIPVAFVDTEKVQFIRFYRTWVNALSYHDTNAREW</sequence>
<proteinExistence type="predicted"/>
<keyword evidence="10" id="KW-1185">Reference proteome</keyword>
<gene>
    <name evidence="9" type="ORF">C4D60_Mb09t04150</name>
</gene>
<feature type="compositionally biased region" description="Basic residues" evidence="7">
    <location>
        <begin position="1"/>
        <end position="15"/>
    </location>
</feature>
<feature type="compositionally biased region" description="Acidic residues" evidence="7">
    <location>
        <begin position="167"/>
        <end position="187"/>
    </location>
</feature>
<dbReference type="Gene3D" id="1.10.10.60">
    <property type="entry name" value="Homeodomain-like"/>
    <property type="match status" value="1"/>
</dbReference>
<keyword evidence="5" id="KW-0804">Transcription</keyword>
<dbReference type="PANTHER" id="PTHR31307">
    <property type="entry name" value="TRIHELIX TRANSCRIPTION FACTOR ASIL2"/>
    <property type="match status" value="1"/>
</dbReference>
<evidence type="ECO:0000256" key="4">
    <source>
        <dbReference type="ARBA" id="ARBA00023125"/>
    </source>
</evidence>
<evidence type="ECO:0000256" key="6">
    <source>
        <dbReference type="ARBA" id="ARBA00023242"/>
    </source>
</evidence>
<comment type="caution">
    <text evidence="9">The sequence shown here is derived from an EMBL/GenBank/DDBJ whole genome shotgun (WGS) entry which is preliminary data.</text>
</comment>
<dbReference type="PANTHER" id="PTHR31307:SF40">
    <property type="entry name" value="TRIHELIX TRANSCRIPTION FACTOR ENAP1-RELATED"/>
    <property type="match status" value="1"/>
</dbReference>
<keyword evidence="3" id="KW-0175">Coiled coil</keyword>
<dbReference type="InterPro" id="IPR044822">
    <property type="entry name" value="Myb_DNA-bind_4"/>
</dbReference>
<feature type="compositionally biased region" description="Basic residues" evidence="7">
    <location>
        <begin position="128"/>
        <end position="148"/>
    </location>
</feature>
<evidence type="ECO:0000256" key="3">
    <source>
        <dbReference type="ARBA" id="ARBA00023054"/>
    </source>
</evidence>
<dbReference type="EMBL" id="PYDT01000010">
    <property type="protein sequence ID" value="THU46363.1"/>
    <property type="molecule type" value="Genomic_DNA"/>
</dbReference>
<dbReference type="GO" id="GO:0005634">
    <property type="term" value="C:nucleus"/>
    <property type="evidence" value="ECO:0007669"/>
    <property type="project" value="UniProtKB-SubCell"/>
</dbReference>
<evidence type="ECO:0000256" key="5">
    <source>
        <dbReference type="ARBA" id="ARBA00023163"/>
    </source>
</evidence>
<accession>A0A4S8IDX4</accession>
<feature type="region of interest" description="Disordered" evidence="7">
    <location>
        <begin position="119"/>
        <end position="189"/>
    </location>
</feature>
<dbReference type="GO" id="GO:0000976">
    <property type="term" value="F:transcription cis-regulatory region binding"/>
    <property type="evidence" value="ECO:0007669"/>
    <property type="project" value="TreeGrafter"/>
</dbReference>
<feature type="region of interest" description="Disordered" evidence="7">
    <location>
        <begin position="1"/>
        <end position="22"/>
    </location>
</feature>
<dbReference type="Pfam" id="PF13837">
    <property type="entry name" value="Myb_DNA-bind_4"/>
    <property type="match status" value="1"/>
</dbReference>
<reference evidence="9 10" key="1">
    <citation type="journal article" date="2019" name="Nat. Plants">
        <title>Genome sequencing of Musa balbisiana reveals subgenome evolution and function divergence in polyploid bananas.</title>
        <authorList>
            <person name="Yao X."/>
        </authorList>
    </citation>
    <scope>NUCLEOTIDE SEQUENCE [LARGE SCALE GENOMIC DNA]</scope>
    <source>
        <strain evidence="10">cv. DH-PKW</strain>
        <tissue evidence="9">Leaves</tissue>
    </source>
</reference>
<keyword evidence="6" id="KW-0539">Nucleus</keyword>
<name>A0A4S8IDX4_MUSBA</name>
<comment type="subcellular location">
    <subcellularLocation>
        <location evidence="1">Nucleus</location>
    </subcellularLocation>
</comment>
<keyword evidence="4" id="KW-0238">DNA-binding</keyword>
<keyword evidence="2" id="KW-0805">Transcription regulation</keyword>
<evidence type="ECO:0000256" key="7">
    <source>
        <dbReference type="SAM" id="MobiDB-lite"/>
    </source>
</evidence>
<dbReference type="InterPro" id="IPR044823">
    <property type="entry name" value="ASIL1/2-like"/>
</dbReference>
<dbReference type="Proteomes" id="UP000317650">
    <property type="component" value="Chromosome 9"/>
</dbReference>
<dbReference type="FunFam" id="1.10.10.60:FF:000104">
    <property type="entry name" value="trihelix transcription factor ASIL2"/>
    <property type="match status" value="1"/>
</dbReference>